<dbReference type="PANTHER" id="PTHR46730">
    <property type="entry name" value="POLYCYSTIN-1"/>
    <property type="match status" value="1"/>
</dbReference>
<dbReference type="GO" id="GO:0005261">
    <property type="term" value="F:monoatomic cation channel activity"/>
    <property type="evidence" value="ECO:0007669"/>
    <property type="project" value="TreeGrafter"/>
</dbReference>
<evidence type="ECO:0000256" key="4">
    <source>
        <dbReference type="ARBA" id="ARBA00022989"/>
    </source>
</evidence>
<feature type="non-terminal residue" evidence="7">
    <location>
        <position position="746"/>
    </location>
</feature>
<dbReference type="Pfam" id="PF02010">
    <property type="entry name" value="REJ"/>
    <property type="match status" value="1"/>
</dbReference>
<comment type="subcellular location">
    <subcellularLocation>
        <location evidence="1">Membrane</location>
    </subcellularLocation>
</comment>
<feature type="domain" description="PKD/REJ-like" evidence="6">
    <location>
        <begin position="75"/>
        <end position="509"/>
    </location>
</feature>
<dbReference type="EMBL" id="BMAO01016108">
    <property type="protein sequence ID" value="GFR06308.1"/>
    <property type="molecule type" value="Genomic_DNA"/>
</dbReference>
<dbReference type="GO" id="GO:0006816">
    <property type="term" value="P:calcium ion transport"/>
    <property type="evidence" value="ECO:0007669"/>
    <property type="project" value="TreeGrafter"/>
</dbReference>
<dbReference type="InterPro" id="IPR002859">
    <property type="entry name" value="PKD/REJ-like"/>
</dbReference>
<organism evidence="7 8">
    <name type="scientific">Trichonephila clavata</name>
    <name type="common">Joro spider</name>
    <name type="synonym">Nephila clavata</name>
    <dbReference type="NCBI Taxonomy" id="2740835"/>
    <lineage>
        <taxon>Eukaryota</taxon>
        <taxon>Metazoa</taxon>
        <taxon>Ecdysozoa</taxon>
        <taxon>Arthropoda</taxon>
        <taxon>Chelicerata</taxon>
        <taxon>Arachnida</taxon>
        <taxon>Araneae</taxon>
        <taxon>Araneomorphae</taxon>
        <taxon>Entelegynae</taxon>
        <taxon>Araneoidea</taxon>
        <taxon>Nephilidae</taxon>
        <taxon>Trichonephila</taxon>
    </lineage>
</organism>
<name>A0A8X6J1V4_TRICU</name>
<dbReference type="OrthoDB" id="6435103at2759"/>
<dbReference type="PANTHER" id="PTHR46730:SF1">
    <property type="entry name" value="PLAT DOMAIN-CONTAINING PROTEIN"/>
    <property type="match status" value="1"/>
</dbReference>
<comment type="caution">
    <text evidence="7">The sequence shown here is derived from an EMBL/GenBank/DDBJ whole genome shotgun (WGS) entry which is preliminary data.</text>
</comment>
<keyword evidence="8" id="KW-1185">Reference proteome</keyword>
<sequence length="746" mass="85458">IRYTYHDSSEFHPIAKAFNTIFETNATAKVAVAYPPSNIWIENNSTNIRRPMKYFREDTFRLETTAQVYDHPSRTYVMKWNVDKITSTNDVIETINISTIRSSNCSALRFPARFLDVGLYKMEYTIDIYDNGSLEDSPTCFTYLEIVSGNLRPMMIKGGASYILRGHDQMVYLEVDKYSVDPDNPDDKEFQMEWSCRFVNAADVLQDDESYDEDASLSHHVVTPHHTEKIMKNEECFKESKSAKDLQALQWVFNTATLRDFNTLYEIEVILSKDSRREHKRIYLDIIKNNPPGITVMCEKSVACRVTEGGFIVNPSDWLAVRAECVTECGSGYLRYEWEIYGISGESESRELLDEWSSHVIFDEDRLGINKTFFKTYEKFQSFHIKVTGTDMDDDRPKGVAKLYIRTNIPPKPGSCTISSNTGMATVTIFQLDFEGWTDPDGEDLRDFSVYNLYDGKRFHVHYGVKTSAEFILPPGESKIMCAVKDEIGAITELYVDTVTASLPDNDTLEEWKSSINVEFFMVEGRMSIMAQAIASEAIVEEKEKEINPVSVASEVDKVWKEYWELSGIDSSFYTKEAREEIEAQLRDEKSGATEKEAEKNFVILQSLEILPFEVIDDSEVYGQAVSALAQTRPLNKGSKKLLTEFIEEMAESTFTTETAHPEDKTISNRLLVNVMNSLSKSLSEEIIGGNFLDSELEEAYEFYMYNITEPNFFILYVNGSRWEVEERVHMKKVEGAKNVSQEEVN</sequence>
<evidence type="ECO:0000256" key="5">
    <source>
        <dbReference type="ARBA" id="ARBA00023136"/>
    </source>
</evidence>
<dbReference type="Proteomes" id="UP000887116">
    <property type="component" value="Unassembled WGS sequence"/>
</dbReference>
<dbReference type="AlphaFoldDB" id="A0A8X6J1V4"/>
<gene>
    <name evidence="7" type="primary">Pkd1l2_0</name>
    <name evidence="7" type="ORF">TNCT_212311</name>
</gene>
<evidence type="ECO:0000313" key="7">
    <source>
        <dbReference type="EMBL" id="GFR06308.1"/>
    </source>
</evidence>
<evidence type="ECO:0000256" key="2">
    <source>
        <dbReference type="ARBA" id="ARBA00022692"/>
    </source>
</evidence>
<evidence type="ECO:0000259" key="6">
    <source>
        <dbReference type="Pfam" id="PF02010"/>
    </source>
</evidence>
<reference evidence="7" key="1">
    <citation type="submission" date="2020-07" db="EMBL/GenBank/DDBJ databases">
        <title>Multicomponent nature underlies the extraordinary mechanical properties of spider dragline silk.</title>
        <authorList>
            <person name="Kono N."/>
            <person name="Nakamura H."/>
            <person name="Mori M."/>
            <person name="Yoshida Y."/>
            <person name="Ohtoshi R."/>
            <person name="Malay A.D."/>
            <person name="Moran D.A.P."/>
            <person name="Tomita M."/>
            <person name="Numata K."/>
            <person name="Arakawa K."/>
        </authorList>
    </citation>
    <scope>NUCLEOTIDE SEQUENCE</scope>
</reference>
<evidence type="ECO:0000256" key="1">
    <source>
        <dbReference type="ARBA" id="ARBA00004370"/>
    </source>
</evidence>
<proteinExistence type="predicted"/>
<keyword evidence="4" id="KW-1133">Transmembrane helix</keyword>
<evidence type="ECO:0000256" key="3">
    <source>
        <dbReference type="ARBA" id="ARBA00022737"/>
    </source>
</evidence>
<dbReference type="GO" id="GO:0005886">
    <property type="term" value="C:plasma membrane"/>
    <property type="evidence" value="ECO:0007669"/>
    <property type="project" value="TreeGrafter"/>
</dbReference>
<keyword evidence="3" id="KW-0677">Repeat</keyword>
<protein>
    <submittedName>
        <fullName evidence="7">Polycystic kidney disease protein 1-like 2</fullName>
    </submittedName>
</protein>
<keyword evidence="5" id="KW-0472">Membrane</keyword>
<keyword evidence="2" id="KW-0812">Transmembrane</keyword>
<evidence type="ECO:0000313" key="8">
    <source>
        <dbReference type="Proteomes" id="UP000887116"/>
    </source>
</evidence>
<accession>A0A8X6J1V4</accession>